<keyword evidence="3" id="KW-1185">Reference proteome</keyword>
<evidence type="ECO:0000313" key="2">
    <source>
        <dbReference type="EMBL" id="TNV86495.1"/>
    </source>
</evidence>
<comment type="caution">
    <text evidence="2">The sequence shown here is derived from an EMBL/GenBank/DDBJ whole genome shotgun (WGS) entry which is preliminary data.</text>
</comment>
<accession>A0A8J8T9D5</accession>
<feature type="region of interest" description="Disordered" evidence="1">
    <location>
        <begin position="702"/>
        <end position="725"/>
    </location>
</feature>
<proteinExistence type="predicted"/>
<name>A0A8J8T9D5_HALGN</name>
<evidence type="ECO:0000256" key="1">
    <source>
        <dbReference type="SAM" id="MobiDB-lite"/>
    </source>
</evidence>
<organism evidence="2 3">
    <name type="scientific">Halteria grandinella</name>
    <dbReference type="NCBI Taxonomy" id="5974"/>
    <lineage>
        <taxon>Eukaryota</taxon>
        <taxon>Sar</taxon>
        <taxon>Alveolata</taxon>
        <taxon>Ciliophora</taxon>
        <taxon>Intramacronucleata</taxon>
        <taxon>Spirotrichea</taxon>
        <taxon>Stichotrichia</taxon>
        <taxon>Sporadotrichida</taxon>
        <taxon>Halteriidae</taxon>
        <taxon>Halteria</taxon>
    </lineage>
</organism>
<dbReference type="AlphaFoldDB" id="A0A8J8T9D5"/>
<dbReference type="EMBL" id="RRYP01001039">
    <property type="protein sequence ID" value="TNV86495.1"/>
    <property type="molecule type" value="Genomic_DNA"/>
</dbReference>
<protein>
    <submittedName>
        <fullName evidence="2">Uncharacterized protein</fullName>
    </submittedName>
</protein>
<evidence type="ECO:0000313" key="3">
    <source>
        <dbReference type="Proteomes" id="UP000785679"/>
    </source>
</evidence>
<reference evidence="2" key="1">
    <citation type="submission" date="2019-06" db="EMBL/GenBank/DDBJ databases">
        <authorList>
            <person name="Zheng W."/>
        </authorList>
    </citation>
    <scope>NUCLEOTIDE SEQUENCE</scope>
    <source>
        <strain evidence="2">QDHG01</strain>
    </source>
</reference>
<gene>
    <name evidence="2" type="ORF">FGO68_gene15692</name>
</gene>
<sequence>MSAQHEQPLRLQQTLSFEMAQTGITALYDALDREILIKSVLLKVRPYAVTRLQFDIVGNIASGLMYADQRLDDKYIEEPLEEPVCARIDTFIPKAGQINSPSVYQTLYSTSQIEKDLQDQGGKKIATKIGQNFLSKALQAQKSGLGVGLLGSFTEGGQVVPKANEEVKPQLDPNSYLLNPKSDKIRHRTDEEREEEFVIEWQRERLFSRDHNRQKKLNQTSSIGSKVAASTQGSQAILQDASILGQNPDAKDYHVERDGKVILIKKPNSDALPKQYGSALRTQISPQGQQQVKGKVTVAVKSNVSGSRGGDRDGMHAMVKRLREQNKPFPHDVSPINENIIPKRGVQVIGQNGEPIAQSPEQNQSDPKRMTRQQFMASRMQGGTFGPQNSEAAKQPSAMNLTNYSFGMQSDVIPEQQKATMKGSPQIQIIDNIVNQKGFTIGGSATNEPPRYKTPFSPANLPFNQTINNFDLQKTTTIEGRYSRDNSLGPLNLNSSRLRNMQAARQNESGAQSTMRSTKFNISTNRDNVSILGGPSYMTELLEATNPIKTIGKIKQAQSALGMSPKETASKKKQSFENTSKIIFNGDSKKLEILSLPELGNNSNGRPQSKSRFQEQLQTMLESTKQKPTDLKRYLETKVHAHENLTKLKLKFITDDEKHLVPSGRDPEFAHQQTTVSRAHQFVKHTPRSNMLKAARMLQTRAESVEKEKAHNGHGSSVKRGAVAL</sequence>
<dbReference type="Proteomes" id="UP000785679">
    <property type="component" value="Unassembled WGS sequence"/>
</dbReference>